<comment type="function">
    <text evidence="6">Putative transcription activator involved in regulating light control of development.</text>
</comment>
<evidence type="ECO:0000256" key="4">
    <source>
        <dbReference type="ARBA" id="ARBA00022833"/>
    </source>
</evidence>
<dbReference type="Proteomes" id="UP000734854">
    <property type="component" value="Unassembled WGS sequence"/>
</dbReference>
<keyword evidence="4 6" id="KW-0862">Zinc</keyword>
<dbReference type="GO" id="GO:0005634">
    <property type="term" value="C:nucleus"/>
    <property type="evidence" value="ECO:0007669"/>
    <property type="project" value="UniProtKB-SubCell"/>
</dbReference>
<protein>
    <recommendedName>
        <fullName evidence="6">Protein FAR1-RELATED SEQUENCE</fullName>
    </recommendedName>
</protein>
<dbReference type="GO" id="GO:0008270">
    <property type="term" value="F:zinc ion binding"/>
    <property type="evidence" value="ECO:0007669"/>
    <property type="project" value="UniProtKB-UniRule"/>
</dbReference>
<accession>A0A8J5L2M6</accession>
<proteinExistence type="inferred from homology"/>
<dbReference type="GO" id="GO:0006355">
    <property type="term" value="P:regulation of DNA-templated transcription"/>
    <property type="evidence" value="ECO:0007669"/>
    <property type="project" value="UniProtKB-UniRule"/>
</dbReference>
<feature type="domain" description="SWIM-type" evidence="7">
    <location>
        <begin position="518"/>
        <end position="565"/>
    </location>
</feature>
<dbReference type="InterPro" id="IPR006564">
    <property type="entry name" value="Znf_PMZ"/>
</dbReference>
<dbReference type="PROSITE" id="PS50966">
    <property type="entry name" value="ZF_SWIM"/>
    <property type="match status" value="1"/>
</dbReference>
<gene>
    <name evidence="8" type="ORF">ZIOFF_034647</name>
</gene>
<dbReference type="InterPro" id="IPR031052">
    <property type="entry name" value="FHY3/FAR1"/>
</dbReference>
<name>A0A8J5L2M6_ZINOF</name>
<evidence type="ECO:0000259" key="7">
    <source>
        <dbReference type="PROSITE" id="PS50966"/>
    </source>
</evidence>
<keyword evidence="2 6" id="KW-0479">Metal-binding</keyword>
<evidence type="ECO:0000256" key="5">
    <source>
        <dbReference type="PROSITE-ProRule" id="PRU00325"/>
    </source>
</evidence>
<dbReference type="EMBL" id="JACMSC010000009">
    <property type="protein sequence ID" value="KAG6509254.1"/>
    <property type="molecule type" value="Genomic_DNA"/>
</dbReference>
<dbReference type="InterPro" id="IPR004330">
    <property type="entry name" value="FAR1_DNA_bnd_dom"/>
</dbReference>
<reference evidence="8 9" key="1">
    <citation type="submission" date="2020-08" db="EMBL/GenBank/DDBJ databases">
        <title>Plant Genome Project.</title>
        <authorList>
            <person name="Zhang R.-G."/>
        </authorList>
    </citation>
    <scope>NUCLEOTIDE SEQUENCE [LARGE SCALE GENOMIC DNA]</scope>
    <source>
        <tissue evidence="8">Rhizome</tissue>
    </source>
</reference>
<dbReference type="AlphaFoldDB" id="A0A8J5L2M6"/>
<dbReference type="SMART" id="SM00575">
    <property type="entry name" value="ZnF_PMZ"/>
    <property type="match status" value="1"/>
</dbReference>
<keyword evidence="9" id="KW-1185">Reference proteome</keyword>
<dbReference type="PANTHER" id="PTHR31669:SF145">
    <property type="entry name" value="PROTEIN FAR1-RELATED SEQUENCE"/>
    <property type="match status" value="1"/>
</dbReference>
<keyword evidence="6" id="KW-0539">Nucleus</keyword>
<evidence type="ECO:0000256" key="3">
    <source>
        <dbReference type="ARBA" id="ARBA00022771"/>
    </source>
</evidence>
<evidence type="ECO:0000313" key="9">
    <source>
        <dbReference type="Proteomes" id="UP000734854"/>
    </source>
</evidence>
<keyword evidence="3 5" id="KW-0863">Zinc-finger</keyword>
<dbReference type="Pfam" id="PF04434">
    <property type="entry name" value="SWIM"/>
    <property type="match status" value="1"/>
</dbReference>
<dbReference type="Pfam" id="PF03101">
    <property type="entry name" value="FAR1"/>
    <property type="match status" value="2"/>
</dbReference>
<comment type="caution">
    <text evidence="8">The sequence shown here is derived from an EMBL/GenBank/DDBJ whole genome shotgun (WGS) entry which is preliminary data.</text>
</comment>
<evidence type="ECO:0000256" key="1">
    <source>
        <dbReference type="ARBA" id="ARBA00005889"/>
    </source>
</evidence>
<evidence type="ECO:0000313" key="8">
    <source>
        <dbReference type="EMBL" id="KAG6509254.1"/>
    </source>
</evidence>
<organism evidence="8 9">
    <name type="scientific">Zingiber officinale</name>
    <name type="common">Ginger</name>
    <name type="synonym">Amomum zingiber</name>
    <dbReference type="NCBI Taxonomy" id="94328"/>
    <lineage>
        <taxon>Eukaryota</taxon>
        <taxon>Viridiplantae</taxon>
        <taxon>Streptophyta</taxon>
        <taxon>Embryophyta</taxon>
        <taxon>Tracheophyta</taxon>
        <taxon>Spermatophyta</taxon>
        <taxon>Magnoliopsida</taxon>
        <taxon>Liliopsida</taxon>
        <taxon>Zingiberales</taxon>
        <taxon>Zingiberaceae</taxon>
        <taxon>Zingiber</taxon>
    </lineage>
</organism>
<evidence type="ECO:0000256" key="2">
    <source>
        <dbReference type="ARBA" id="ARBA00022723"/>
    </source>
</evidence>
<comment type="similarity">
    <text evidence="1 6">Belongs to the FHY3/FAR1 family.</text>
</comment>
<dbReference type="InterPro" id="IPR007527">
    <property type="entry name" value="Znf_SWIM"/>
</dbReference>
<sequence>MNPTRFAAPPELELTIIAGRARIRFTQIHHPNPSTFLSLLSSPQTAPVSRLYSWPAEVFTVSTVYTAEFKAEIIYVPDLCLQFYSMKSDKKTFVAPAIVFTPLKPITSAHGSSGGHPTTLQPLLHTWTRPVVLLSPATPWAAQPPIPSASEISSMQNNCQKEKVMDMASTDSMQVGDGSNVRWVPRIDMLFDSENDAYEFYNAYAENVGFIVRRSTLWTSKNIITRRTFVCSREGFREKKKGAKEAKCPRPETRIGCPACMTIRLTPSGKYRVTEFAPNHNHQIATVSTIHTLRAKKLRRKARVARADLTDDTVTTPEFETEDDAYEFYNMYAGRLGFSVRRASVTVNAENAITRRMFVCSREGFREQKKGAKRVKKPRPEFRTGCPACMVIRITPSGKYQVTEFVTYHNHQLEASLSTENLISQTADNGLDRAAEMADESAENADNKQKILSEKRSAEIQADFSASLNTKKPPSMRMLKQAANAYTPAAYRMFEREFESYMDCMLYSLGEVGTISQYNVIVDEKPKEHLVKFDSVDGSATCSCKKFEFLGIQCCHVLKVLDTRNIKEIPSQYILKRWRKDAKNSELSQNLALSFGDPQSSVTNRCNILCRIFGLAAAHAAKSLDSYAFLEGQAELLNNQIEQFLQTRSVETTSVISAPSDRLQNPVESGVPESLQYDKTNQAIFVDSTSHGSALVVASAGRLGGLGEEVVDARHHAAAGDGDGDQQLR</sequence>
<evidence type="ECO:0000256" key="6">
    <source>
        <dbReference type="RuleBase" id="RU367018"/>
    </source>
</evidence>
<dbReference type="PANTHER" id="PTHR31669">
    <property type="entry name" value="PROTEIN FAR1-RELATED SEQUENCE 10-RELATED"/>
    <property type="match status" value="1"/>
</dbReference>
<comment type="subcellular location">
    <subcellularLocation>
        <location evidence="6">Nucleus</location>
    </subcellularLocation>
</comment>